<gene>
    <name evidence="6" type="ORF">A3F84_09320</name>
</gene>
<sequence>MHASKNELRLLFWETTVGCNLKCVHCRASAQEGRAPDELTTEEALDFIEELAAFAQPILVLSGGEPLYRPDIFRVAEFATWRGLKVAMATNGTLVDAEVARRIKASGVRRVSISLDGADAETHDRFRGMPGAFDRALEGAGHLRREGVSLQFNTTVSQHNAEQLSRVMDLAERMGADALHLFLLVPVGCGLEIADEQQVPAEDYERILNWFYDQSRRTRMELKATCAPHYYRIIRQRAREEGRKVTPKTDGMAAMTKGCLAGTGVCFLSHRGEVFPCGYLPMRA</sequence>
<dbReference type="Gene3D" id="3.20.20.70">
    <property type="entry name" value="Aldolase class I"/>
    <property type="match status" value="1"/>
</dbReference>
<evidence type="ECO:0000256" key="3">
    <source>
        <dbReference type="ARBA" id="ARBA00023004"/>
    </source>
</evidence>
<dbReference type="SUPFAM" id="SSF102114">
    <property type="entry name" value="Radical SAM enzymes"/>
    <property type="match status" value="1"/>
</dbReference>
<dbReference type="PROSITE" id="PS51918">
    <property type="entry name" value="RADICAL_SAM"/>
    <property type="match status" value="1"/>
</dbReference>
<feature type="domain" description="Radical SAM core" evidence="5">
    <location>
        <begin position="5"/>
        <end position="217"/>
    </location>
</feature>
<dbReference type="InterPro" id="IPR006638">
    <property type="entry name" value="Elp3/MiaA/NifB-like_rSAM"/>
</dbReference>
<proteinExistence type="predicted"/>
<dbReference type="GO" id="GO:0046872">
    <property type="term" value="F:metal ion binding"/>
    <property type="evidence" value="ECO:0007669"/>
    <property type="project" value="UniProtKB-KW"/>
</dbReference>
<organism evidence="6 7">
    <name type="scientific">Handelsmanbacteria sp. (strain RIFCSPLOWO2_12_FULL_64_10)</name>
    <dbReference type="NCBI Taxonomy" id="1817868"/>
    <lineage>
        <taxon>Bacteria</taxon>
        <taxon>Candidatus Handelsmaniibacteriota</taxon>
    </lineage>
</organism>
<dbReference type="PANTHER" id="PTHR11228">
    <property type="entry name" value="RADICAL SAM DOMAIN PROTEIN"/>
    <property type="match status" value="1"/>
</dbReference>
<dbReference type="InterPro" id="IPR050377">
    <property type="entry name" value="Radical_SAM_PqqE_MftC-like"/>
</dbReference>
<evidence type="ECO:0000256" key="4">
    <source>
        <dbReference type="ARBA" id="ARBA00023014"/>
    </source>
</evidence>
<dbReference type="SMART" id="SM00729">
    <property type="entry name" value="Elp3"/>
    <property type="match status" value="1"/>
</dbReference>
<dbReference type="CDD" id="cd01335">
    <property type="entry name" value="Radical_SAM"/>
    <property type="match status" value="1"/>
</dbReference>
<dbReference type="AlphaFoldDB" id="A0A1F6C7P6"/>
<dbReference type="InterPro" id="IPR013785">
    <property type="entry name" value="Aldolase_TIM"/>
</dbReference>
<evidence type="ECO:0000256" key="1">
    <source>
        <dbReference type="ARBA" id="ARBA00022691"/>
    </source>
</evidence>
<comment type="caution">
    <text evidence="6">The sequence shown here is derived from an EMBL/GenBank/DDBJ whole genome shotgun (WGS) entry which is preliminary data.</text>
</comment>
<dbReference type="InterPro" id="IPR058240">
    <property type="entry name" value="rSAM_sf"/>
</dbReference>
<keyword evidence="1" id="KW-0949">S-adenosyl-L-methionine</keyword>
<accession>A0A1F6C7P6</accession>
<evidence type="ECO:0000313" key="7">
    <source>
        <dbReference type="Proteomes" id="UP000178606"/>
    </source>
</evidence>
<dbReference type="PANTHER" id="PTHR11228:SF34">
    <property type="entry name" value="TUNGSTEN-CONTAINING ALDEHYDE FERREDOXIN OXIDOREDUCTASE COFACTOR MODIFYING PROTEIN"/>
    <property type="match status" value="1"/>
</dbReference>
<evidence type="ECO:0000313" key="6">
    <source>
        <dbReference type="EMBL" id="OGG45186.1"/>
    </source>
</evidence>
<dbReference type="GO" id="GO:0003824">
    <property type="term" value="F:catalytic activity"/>
    <property type="evidence" value="ECO:0007669"/>
    <property type="project" value="InterPro"/>
</dbReference>
<dbReference type="SFLD" id="SFLDG01067">
    <property type="entry name" value="SPASM/twitch_domain_containing"/>
    <property type="match status" value="1"/>
</dbReference>
<dbReference type="InterPro" id="IPR007197">
    <property type="entry name" value="rSAM"/>
</dbReference>
<dbReference type="SFLD" id="SFLDS00029">
    <property type="entry name" value="Radical_SAM"/>
    <property type="match status" value="1"/>
</dbReference>
<dbReference type="Pfam" id="PF04055">
    <property type="entry name" value="Radical_SAM"/>
    <property type="match status" value="1"/>
</dbReference>
<evidence type="ECO:0000256" key="2">
    <source>
        <dbReference type="ARBA" id="ARBA00022723"/>
    </source>
</evidence>
<keyword evidence="2" id="KW-0479">Metal-binding</keyword>
<feature type="non-terminal residue" evidence="6">
    <location>
        <position position="284"/>
    </location>
</feature>
<dbReference type="SFLD" id="SFLDG01386">
    <property type="entry name" value="main_SPASM_domain-containing"/>
    <property type="match status" value="1"/>
</dbReference>
<dbReference type="Proteomes" id="UP000178606">
    <property type="component" value="Unassembled WGS sequence"/>
</dbReference>
<reference evidence="6 7" key="1">
    <citation type="journal article" date="2016" name="Nat. Commun.">
        <title>Thousands of microbial genomes shed light on interconnected biogeochemical processes in an aquifer system.</title>
        <authorList>
            <person name="Anantharaman K."/>
            <person name="Brown C.T."/>
            <person name="Hug L.A."/>
            <person name="Sharon I."/>
            <person name="Castelle C.J."/>
            <person name="Probst A.J."/>
            <person name="Thomas B.C."/>
            <person name="Singh A."/>
            <person name="Wilkins M.J."/>
            <person name="Karaoz U."/>
            <person name="Brodie E.L."/>
            <person name="Williams K.H."/>
            <person name="Hubbard S.S."/>
            <person name="Banfield J.F."/>
        </authorList>
    </citation>
    <scope>NUCLEOTIDE SEQUENCE [LARGE SCALE GENOMIC DNA]</scope>
    <source>
        <strain evidence="7">RIFCSPLOWO2_12_FULL_64_10</strain>
    </source>
</reference>
<dbReference type="EMBL" id="MFKF01000384">
    <property type="protein sequence ID" value="OGG45186.1"/>
    <property type="molecule type" value="Genomic_DNA"/>
</dbReference>
<evidence type="ECO:0000259" key="5">
    <source>
        <dbReference type="PROSITE" id="PS51918"/>
    </source>
</evidence>
<dbReference type="GO" id="GO:0051536">
    <property type="term" value="F:iron-sulfur cluster binding"/>
    <property type="evidence" value="ECO:0007669"/>
    <property type="project" value="UniProtKB-KW"/>
</dbReference>
<keyword evidence="4" id="KW-0411">Iron-sulfur</keyword>
<protein>
    <submittedName>
        <fullName evidence="6">Radical SAM/SPASM domain-containing protein</fullName>
    </submittedName>
</protein>
<name>A0A1F6C7P6_HANXR</name>
<keyword evidence="3" id="KW-0408">Iron</keyword>